<keyword evidence="1" id="KW-1133">Transmembrane helix</keyword>
<proteinExistence type="predicted"/>
<dbReference type="Proteomes" id="UP000292702">
    <property type="component" value="Unassembled WGS sequence"/>
</dbReference>
<keyword evidence="1" id="KW-0812">Transmembrane</keyword>
<evidence type="ECO:0000313" key="2">
    <source>
        <dbReference type="EMBL" id="TCD70094.1"/>
    </source>
</evidence>
<evidence type="ECO:0000313" key="3">
    <source>
        <dbReference type="Proteomes" id="UP000292702"/>
    </source>
</evidence>
<evidence type="ECO:0000256" key="1">
    <source>
        <dbReference type="SAM" id="Phobius"/>
    </source>
</evidence>
<comment type="caution">
    <text evidence="2">The sequence shown here is derived from an EMBL/GenBank/DDBJ whole genome shotgun (WGS) entry which is preliminary data.</text>
</comment>
<sequence>MSHADADGRGVPDGGSPLGYAWAPAASVQYWSISEPLAGQWDSPSDDCHSLAVVGLCLAARSTSSFLLSAILSPSRFFFLLLSLATDTSRPVCSTTPSRLGSLAFMQPFSLFNPVKNVRFFIHDDPEPLLPDTTKPAARTRPLFSRRVTRSLLAVLVLFAVGLALRNFASLRLSFSLESLHEDPLPPLYEEYTRAERALPQHNPDLPLPEGRSGKYIAMENIVVMAGWGNALQELLLDAHVAYRSKRSFVFHPYTWNNDGSNYTGYGDHLIPSKVPITALLAGPVAGDAFPREDEQIPRAVDKTYFDEVCPHPTVISSHDVSNYLPGDVPADKLADAWVEKLDSIEDNCVLIDRNTSDHLFSFWIFGDAKRIQPVWPQLSASPIVTHF</sequence>
<dbReference type="STRING" id="92696.A0A4R0S1P2"/>
<feature type="transmembrane region" description="Helical" evidence="1">
    <location>
        <begin position="151"/>
        <end position="169"/>
    </location>
</feature>
<organism evidence="2 3">
    <name type="scientific">Steccherinum ochraceum</name>
    <dbReference type="NCBI Taxonomy" id="92696"/>
    <lineage>
        <taxon>Eukaryota</taxon>
        <taxon>Fungi</taxon>
        <taxon>Dikarya</taxon>
        <taxon>Basidiomycota</taxon>
        <taxon>Agaricomycotina</taxon>
        <taxon>Agaricomycetes</taxon>
        <taxon>Polyporales</taxon>
        <taxon>Steccherinaceae</taxon>
        <taxon>Steccherinum</taxon>
    </lineage>
</organism>
<dbReference type="AlphaFoldDB" id="A0A4R0S1P2"/>
<dbReference type="EMBL" id="RWJN01000027">
    <property type="protein sequence ID" value="TCD70094.1"/>
    <property type="molecule type" value="Genomic_DNA"/>
</dbReference>
<dbReference type="OrthoDB" id="2559662at2759"/>
<keyword evidence="1" id="KW-0472">Membrane</keyword>
<protein>
    <submittedName>
        <fullName evidence="2">Uncharacterized protein</fullName>
    </submittedName>
</protein>
<gene>
    <name evidence="2" type="ORF">EIP91_004823</name>
</gene>
<accession>A0A4R0S1P2</accession>
<reference evidence="2 3" key="1">
    <citation type="submission" date="2018-11" db="EMBL/GenBank/DDBJ databases">
        <title>Genome assembly of Steccherinum ochraceum LE-BIN_3174, the white-rot fungus of the Steccherinaceae family (The Residual Polyporoid clade, Polyporales, Basidiomycota).</title>
        <authorList>
            <person name="Fedorova T.V."/>
            <person name="Glazunova O.A."/>
            <person name="Landesman E.O."/>
            <person name="Moiseenko K.V."/>
            <person name="Psurtseva N.V."/>
            <person name="Savinova O.S."/>
            <person name="Shakhova N.V."/>
            <person name="Tyazhelova T.V."/>
            <person name="Vasina D.V."/>
        </authorList>
    </citation>
    <scope>NUCLEOTIDE SEQUENCE [LARGE SCALE GENOMIC DNA]</scope>
    <source>
        <strain evidence="2 3">LE-BIN_3174</strain>
    </source>
</reference>
<feature type="non-terminal residue" evidence="2">
    <location>
        <position position="388"/>
    </location>
</feature>
<name>A0A4R0S1P2_9APHY</name>
<keyword evidence="3" id="KW-1185">Reference proteome</keyword>